<keyword evidence="2" id="KW-1185">Reference proteome</keyword>
<dbReference type="EMBL" id="CAJVPW010000300">
    <property type="protein sequence ID" value="CAG8449437.1"/>
    <property type="molecule type" value="Genomic_DNA"/>
</dbReference>
<reference evidence="1" key="1">
    <citation type="submission" date="2021-06" db="EMBL/GenBank/DDBJ databases">
        <authorList>
            <person name="Kallberg Y."/>
            <person name="Tangrot J."/>
            <person name="Rosling A."/>
        </authorList>
    </citation>
    <scope>NUCLEOTIDE SEQUENCE</scope>
    <source>
        <strain evidence="1">28 12/20/2015</strain>
    </source>
</reference>
<proteinExistence type="predicted"/>
<accession>A0ACA9K365</accession>
<dbReference type="Proteomes" id="UP000789366">
    <property type="component" value="Unassembled WGS sequence"/>
</dbReference>
<protein>
    <submittedName>
        <fullName evidence="1">12044_t:CDS:1</fullName>
    </submittedName>
</protein>
<organism evidence="1 2">
    <name type="scientific">Cetraspora pellucida</name>
    <dbReference type="NCBI Taxonomy" id="1433469"/>
    <lineage>
        <taxon>Eukaryota</taxon>
        <taxon>Fungi</taxon>
        <taxon>Fungi incertae sedis</taxon>
        <taxon>Mucoromycota</taxon>
        <taxon>Glomeromycotina</taxon>
        <taxon>Glomeromycetes</taxon>
        <taxon>Diversisporales</taxon>
        <taxon>Gigasporaceae</taxon>
        <taxon>Cetraspora</taxon>
    </lineage>
</organism>
<gene>
    <name evidence="1" type="ORF">SPELUC_LOCUS708</name>
</gene>
<comment type="caution">
    <text evidence="1">The sequence shown here is derived from an EMBL/GenBank/DDBJ whole genome shotgun (WGS) entry which is preliminary data.</text>
</comment>
<evidence type="ECO:0000313" key="2">
    <source>
        <dbReference type="Proteomes" id="UP000789366"/>
    </source>
</evidence>
<sequence>MSATMELKHGKESVRALLYFAVMTIFVRASLAGPSINLPSYEQLVEPSEILSALDFSTSDDEFY</sequence>
<evidence type="ECO:0000313" key="1">
    <source>
        <dbReference type="EMBL" id="CAG8449437.1"/>
    </source>
</evidence>
<name>A0ACA9K365_9GLOM</name>